<gene>
    <name evidence="19" type="primary">LOC115468036</name>
</gene>
<dbReference type="FunFam" id="3.40.50.10140:FF:000002">
    <property type="entry name" value="Interleukin 1 receptor accessory protein"/>
    <property type="match status" value="1"/>
</dbReference>
<dbReference type="InterPro" id="IPR013783">
    <property type="entry name" value="Ig-like_fold"/>
</dbReference>
<evidence type="ECO:0000256" key="4">
    <source>
        <dbReference type="ARBA" id="ARBA00022729"/>
    </source>
</evidence>
<evidence type="ECO:0000256" key="12">
    <source>
        <dbReference type="ARBA" id="ARBA00023180"/>
    </source>
</evidence>
<accession>A0A6P7XIU2</accession>
<dbReference type="InParanoid" id="A0A6P7XIU2"/>
<dbReference type="PRINTS" id="PR01538">
    <property type="entry name" value="INTRLEUKN1R1"/>
</dbReference>
<proteinExistence type="inferred from homology"/>
<dbReference type="PRINTS" id="PR01536">
    <property type="entry name" value="INTRLKN1R12F"/>
</dbReference>
<comment type="similarity">
    <text evidence="2">Belongs to the interleukin-1 receptor family.</text>
</comment>
<evidence type="ECO:0000256" key="6">
    <source>
        <dbReference type="ARBA" id="ARBA00022801"/>
    </source>
</evidence>
<evidence type="ECO:0000256" key="11">
    <source>
        <dbReference type="ARBA" id="ARBA00023170"/>
    </source>
</evidence>
<dbReference type="GO" id="GO:0006954">
    <property type="term" value="P:inflammatory response"/>
    <property type="evidence" value="ECO:0007669"/>
    <property type="project" value="UniProtKB-KW"/>
</dbReference>
<keyword evidence="4" id="KW-0732">Signal</keyword>
<evidence type="ECO:0000256" key="15">
    <source>
        <dbReference type="SAM" id="Phobius"/>
    </source>
</evidence>
<evidence type="ECO:0000256" key="7">
    <source>
        <dbReference type="ARBA" id="ARBA00022989"/>
    </source>
</evidence>
<evidence type="ECO:0000256" key="8">
    <source>
        <dbReference type="ARBA" id="ARBA00023027"/>
    </source>
</evidence>
<evidence type="ECO:0000256" key="1">
    <source>
        <dbReference type="ARBA" id="ARBA00004479"/>
    </source>
</evidence>
<sequence length="435" mass="50122">MNCSKKSVQLIIYKNDDGLCYNKEHSYPQIVIIPNDKIVCKGISHFKGKNVKIKWYKDCKPLTDSRFQPVEFNLVATNLTLGDKGFYTCEISYEYDGKIYNISNTIRMTVKVVTPEPPVVIIYPTNGSIEAELESHLSLPCKVSCSNCDVNWWVNGTLPDFYSSRYTQGADYIDTVLDGTRIRTKYLNITEVKNEDYDQIFMCLAKSSRMHSRVFVSLKPPDTKVQRYLIGIFVALGLVIILTAVTCKIFKIEIVLCYRKHCLPLTCKGVPDGKLYDGYVIYPKSNKPIMVQVNIFVLKMLPEVLEKQCGYQLFICGRDELPGEAKANLIDETIKQSRRVIIILINKESGDNLFEDAFEQHVALYNALIHNKDKVILIEVEKIKDYMNMPESIKYIKEKWGAIRWKGDVTDRAFSPNTKFWKNVRYWMPQIPSSR</sequence>
<keyword evidence="5" id="KW-0677">Repeat</keyword>
<reference evidence="19" key="1">
    <citation type="submission" date="2025-08" db="UniProtKB">
        <authorList>
            <consortium name="RefSeq"/>
        </authorList>
    </citation>
    <scope>IDENTIFICATION</scope>
</reference>
<dbReference type="AlphaFoldDB" id="A0A6P7XIU2"/>
<dbReference type="SUPFAM" id="SSF52200">
    <property type="entry name" value="Toll/Interleukin receptor TIR domain"/>
    <property type="match status" value="1"/>
</dbReference>
<protein>
    <submittedName>
        <fullName evidence="19">Interleukin-1 receptor type 1-like</fullName>
    </submittedName>
</protein>
<dbReference type="PRINTS" id="PR01537">
    <property type="entry name" value="INTRLKN1R1F"/>
</dbReference>
<keyword evidence="11" id="KW-0675">Receptor</keyword>
<keyword evidence="13" id="KW-0395">Inflammatory response</keyword>
<comment type="subcellular location">
    <subcellularLocation>
        <location evidence="1">Membrane</location>
        <topology evidence="1">Single-pass type I membrane protein</topology>
    </subcellularLocation>
</comment>
<dbReference type="InterPro" id="IPR000157">
    <property type="entry name" value="TIR_dom"/>
</dbReference>
<evidence type="ECO:0000256" key="5">
    <source>
        <dbReference type="ARBA" id="ARBA00022737"/>
    </source>
</evidence>
<evidence type="ECO:0000256" key="13">
    <source>
        <dbReference type="ARBA" id="ARBA00023198"/>
    </source>
</evidence>
<name>A0A6P7XIU2_9AMPH</name>
<dbReference type="Pfam" id="PF01582">
    <property type="entry name" value="TIR"/>
    <property type="match status" value="1"/>
</dbReference>
<evidence type="ECO:0000259" key="17">
    <source>
        <dbReference type="PROSITE" id="PS50835"/>
    </source>
</evidence>
<feature type="domain" description="TIR" evidence="16">
    <location>
        <begin position="274"/>
        <end position="428"/>
    </location>
</feature>
<feature type="transmembrane region" description="Helical" evidence="15">
    <location>
        <begin position="228"/>
        <end position="250"/>
    </location>
</feature>
<dbReference type="InterPro" id="IPR004076">
    <property type="entry name" value="IL-1_rcpt_I-typ"/>
</dbReference>
<dbReference type="PROSITE" id="PS50104">
    <property type="entry name" value="TIR"/>
    <property type="match status" value="1"/>
</dbReference>
<keyword evidence="14" id="KW-0393">Immunoglobulin domain</keyword>
<dbReference type="KEGG" id="muo:115468036"/>
<dbReference type="InterPro" id="IPR007110">
    <property type="entry name" value="Ig-like_dom"/>
</dbReference>
<dbReference type="SUPFAM" id="SSF48726">
    <property type="entry name" value="Immunoglobulin"/>
    <property type="match status" value="2"/>
</dbReference>
<dbReference type="GO" id="GO:0016020">
    <property type="term" value="C:membrane"/>
    <property type="evidence" value="ECO:0007669"/>
    <property type="project" value="UniProtKB-SubCell"/>
</dbReference>
<dbReference type="Proteomes" id="UP000515156">
    <property type="component" value="Chromosome 4"/>
</dbReference>
<dbReference type="GO" id="GO:0004909">
    <property type="term" value="F:interleukin-1, type I, activating receptor activity"/>
    <property type="evidence" value="ECO:0007669"/>
    <property type="project" value="InterPro"/>
</dbReference>
<dbReference type="OrthoDB" id="6132459at2759"/>
<keyword evidence="9 15" id="KW-0472">Membrane</keyword>
<dbReference type="SMART" id="SM00409">
    <property type="entry name" value="IG"/>
    <property type="match status" value="2"/>
</dbReference>
<organism evidence="18 19">
    <name type="scientific">Microcaecilia unicolor</name>
    <dbReference type="NCBI Taxonomy" id="1415580"/>
    <lineage>
        <taxon>Eukaryota</taxon>
        <taxon>Metazoa</taxon>
        <taxon>Chordata</taxon>
        <taxon>Craniata</taxon>
        <taxon>Vertebrata</taxon>
        <taxon>Euteleostomi</taxon>
        <taxon>Amphibia</taxon>
        <taxon>Gymnophiona</taxon>
        <taxon>Siphonopidae</taxon>
        <taxon>Microcaecilia</taxon>
    </lineage>
</organism>
<dbReference type="InterPro" id="IPR004074">
    <property type="entry name" value="IL-1_rcpt_I/II-typ"/>
</dbReference>
<evidence type="ECO:0000313" key="18">
    <source>
        <dbReference type="Proteomes" id="UP000515156"/>
    </source>
</evidence>
<dbReference type="PANTHER" id="PTHR11890">
    <property type="entry name" value="INTERLEUKIN-1 RECEPTOR FAMILY MEMBER"/>
    <property type="match status" value="1"/>
</dbReference>
<dbReference type="GeneID" id="115468036"/>
<keyword evidence="12" id="KW-0325">Glycoprotein</keyword>
<dbReference type="FunFam" id="2.60.40.10:FF:000188">
    <property type="entry name" value="Interleukin-1 receptor accessory protein-like 1"/>
    <property type="match status" value="1"/>
</dbReference>
<evidence type="ECO:0000313" key="19">
    <source>
        <dbReference type="RefSeq" id="XP_030055407.1"/>
    </source>
</evidence>
<dbReference type="PANTHER" id="PTHR11890:SF26">
    <property type="entry name" value="INTERLEUKIN-1 RECEPTOR TYPE 1"/>
    <property type="match status" value="1"/>
</dbReference>
<feature type="domain" description="Ig-like" evidence="17">
    <location>
        <begin position="118"/>
        <end position="217"/>
    </location>
</feature>
<keyword evidence="10" id="KW-1015">Disulfide bond</keyword>
<keyword evidence="7 15" id="KW-1133">Transmembrane helix</keyword>
<evidence type="ECO:0000256" key="10">
    <source>
        <dbReference type="ARBA" id="ARBA00023157"/>
    </source>
</evidence>
<evidence type="ECO:0000259" key="16">
    <source>
        <dbReference type="PROSITE" id="PS50104"/>
    </source>
</evidence>
<feature type="domain" description="Ig-like" evidence="17">
    <location>
        <begin position="38"/>
        <end position="107"/>
    </location>
</feature>
<dbReference type="InterPro" id="IPR036179">
    <property type="entry name" value="Ig-like_dom_sf"/>
</dbReference>
<dbReference type="SMART" id="SM00255">
    <property type="entry name" value="TIR"/>
    <property type="match status" value="1"/>
</dbReference>
<evidence type="ECO:0000256" key="9">
    <source>
        <dbReference type="ARBA" id="ARBA00023136"/>
    </source>
</evidence>
<keyword evidence="6" id="KW-0378">Hydrolase</keyword>
<keyword evidence="18" id="KW-1185">Reference proteome</keyword>
<keyword evidence="3 15" id="KW-0812">Transmembrane</keyword>
<dbReference type="PROSITE" id="PS50835">
    <property type="entry name" value="IG_LIKE"/>
    <property type="match status" value="2"/>
</dbReference>
<dbReference type="Gene3D" id="3.40.50.10140">
    <property type="entry name" value="Toll/interleukin-1 receptor homology (TIR) domain"/>
    <property type="match status" value="1"/>
</dbReference>
<evidence type="ECO:0000256" key="3">
    <source>
        <dbReference type="ARBA" id="ARBA00022692"/>
    </source>
</evidence>
<dbReference type="InterPro" id="IPR015621">
    <property type="entry name" value="IL-1_rcpt_fam"/>
</dbReference>
<dbReference type="RefSeq" id="XP_030055407.1">
    <property type="nucleotide sequence ID" value="XM_030199547.1"/>
</dbReference>
<dbReference type="InterPro" id="IPR035897">
    <property type="entry name" value="Toll_tir_struct_dom_sf"/>
</dbReference>
<dbReference type="InterPro" id="IPR003599">
    <property type="entry name" value="Ig_sub"/>
</dbReference>
<evidence type="ECO:0000256" key="14">
    <source>
        <dbReference type="ARBA" id="ARBA00023319"/>
    </source>
</evidence>
<evidence type="ECO:0000256" key="2">
    <source>
        <dbReference type="ARBA" id="ARBA00009752"/>
    </source>
</evidence>
<dbReference type="GO" id="GO:0016787">
    <property type="term" value="F:hydrolase activity"/>
    <property type="evidence" value="ECO:0007669"/>
    <property type="project" value="UniProtKB-KW"/>
</dbReference>
<dbReference type="Gene3D" id="2.60.40.10">
    <property type="entry name" value="Immunoglobulins"/>
    <property type="match status" value="2"/>
</dbReference>
<keyword evidence="8" id="KW-0520">NAD</keyword>